<evidence type="ECO:0000313" key="2">
    <source>
        <dbReference type="EMBL" id="KDO61007.1"/>
    </source>
</evidence>
<keyword evidence="3" id="KW-1185">Reference proteome</keyword>
<organism evidence="2 3">
    <name type="scientific">Citrus sinensis</name>
    <name type="common">Sweet orange</name>
    <name type="synonym">Citrus aurantium var. sinensis</name>
    <dbReference type="NCBI Taxonomy" id="2711"/>
    <lineage>
        <taxon>Eukaryota</taxon>
        <taxon>Viridiplantae</taxon>
        <taxon>Streptophyta</taxon>
        <taxon>Embryophyta</taxon>
        <taxon>Tracheophyta</taxon>
        <taxon>Spermatophyta</taxon>
        <taxon>Magnoliopsida</taxon>
        <taxon>eudicotyledons</taxon>
        <taxon>Gunneridae</taxon>
        <taxon>Pentapetalae</taxon>
        <taxon>rosids</taxon>
        <taxon>malvids</taxon>
        <taxon>Sapindales</taxon>
        <taxon>Rutaceae</taxon>
        <taxon>Aurantioideae</taxon>
        <taxon>Citrus</taxon>
    </lineage>
</organism>
<dbReference type="EMBL" id="KK784928">
    <property type="protein sequence ID" value="KDO61007.1"/>
    <property type="molecule type" value="Genomic_DNA"/>
</dbReference>
<keyword evidence="1" id="KW-0812">Transmembrane</keyword>
<reference evidence="2 3" key="1">
    <citation type="submission" date="2014-04" db="EMBL/GenBank/DDBJ databases">
        <authorList>
            <consortium name="International Citrus Genome Consortium"/>
            <person name="Gmitter F."/>
            <person name="Chen C."/>
            <person name="Farmerie W."/>
            <person name="Harkins T."/>
            <person name="Desany B."/>
            <person name="Mohiuddin M."/>
            <person name="Kodira C."/>
            <person name="Borodovsky M."/>
            <person name="Lomsadze A."/>
            <person name="Burns P."/>
            <person name="Jenkins J."/>
            <person name="Prochnik S."/>
            <person name="Shu S."/>
            <person name="Chapman J."/>
            <person name="Pitluck S."/>
            <person name="Schmutz J."/>
            <person name="Rokhsar D."/>
        </authorList>
    </citation>
    <scope>NUCLEOTIDE SEQUENCE</scope>
</reference>
<feature type="non-terminal residue" evidence="2">
    <location>
        <position position="82"/>
    </location>
</feature>
<dbReference type="Proteomes" id="UP000027120">
    <property type="component" value="Unassembled WGS sequence"/>
</dbReference>
<feature type="transmembrane region" description="Helical" evidence="1">
    <location>
        <begin position="63"/>
        <end position="81"/>
    </location>
</feature>
<evidence type="ECO:0000313" key="3">
    <source>
        <dbReference type="Proteomes" id="UP000027120"/>
    </source>
</evidence>
<keyword evidence="1" id="KW-1133">Transmembrane helix</keyword>
<proteinExistence type="predicted"/>
<accession>A0A067FC08</accession>
<keyword evidence="1" id="KW-0472">Membrane</keyword>
<dbReference type="AlphaFoldDB" id="A0A067FC08"/>
<gene>
    <name evidence="2" type="ORF">CISIN_1g047002mg</name>
</gene>
<sequence length="82" mass="9505">MWQESRANALSLLCRKFLHFLPSYLLSLVVAITTVNSAYSTVNNRRFTLQTAIASVKLTWKHMLVTTICIYAVLLLYFQLFF</sequence>
<evidence type="ECO:0000256" key="1">
    <source>
        <dbReference type="SAM" id="Phobius"/>
    </source>
</evidence>
<feature type="transmembrane region" description="Helical" evidence="1">
    <location>
        <begin position="20"/>
        <end position="42"/>
    </location>
</feature>
<protein>
    <submittedName>
        <fullName evidence="2">Uncharacterized protein</fullName>
    </submittedName>
</protein>
<name>A0A067FC08_CITSI</name>